<feature type="region of interest" description="Disordered" evidence="1">
    <location>
        <begin position="315"/>
        <end position="341"/>
    </location>
</feature>
<keyword evidence="2" id="KW-0472">Membrane</keyword>
<dbReference type="Pfam" id="PF25231">
    <property type="entry name" value="DUF7847"/>
    <property type="match status" value="1"/>
</dbReference>
<dbReference type="InterPro" id="IPR057169">
    <property type="entry name" value="DUF7847"/>
</dbReference>
<feature type="transmembrane region" description="Helical" evidence="2">
    <location>
        <begin position="155"/>
        <end position="176"/>
    </location>
</feature>
<feature type="transmembrane region" description="Helical" evidence="2">
    <location>
        <begin position="20"/>
        <end position="49"/>
    </location>
</feature>
<accession>A0A5B8M7T8</accession>
<evidence type="ECO:0000313" key="4">
    <source>
        <dbReference type="EMBL" id="QDZ16466.1"/>
    </source>
</evidence>
<feature type="transmembrane region" description="Helical" evidence="2">
    <location>
        <begin position="261"/>
        <end position="291"/>
    </location>
</feature>
<feature type="domain" description="DUF7847" evidence="3">
    <location>
        <begin position="78"/>
        <end position="287"/>
    </location>
</feature>
<keyword evidence="2" id="KW-1133">Transmembrane helix</keyword>
<gene>
    <name evidence="4" type="ORF">FPZ11_18470</name>
</gene>
<dbReference type="RefSeq" id="WP_146322470.1">
    <property type="nucleotide sequence ID" value="NZ_CP042305.1"/>
</dbReference>
<dbReference type="AlphaFoldDB" id="A0A5B8M7T8"/>
<feature type="transmembrane region" description="Helical" evidence="2">
    <location>
        <begin position="182"/>
        <end position="203"/>
    </location>
</feature>
<dbReference type="KEGG" id="huw:FPZ11_18470"/>
<dbReference type="EMBL" id="CP042305">
    <property type="protein sequence ID" value="QDZ16466.1"/>
    <property type="molecule type" value="Genomic_DNA"/>
</dbReference>
<protein>
    <recommendedName>
        <fullName evidence="3">DUF7847 domain-containing protein</fullName>
    </recommendedName>
</protein>
<name>A0A5B8M7T8_9MICO</name>
<feature type="transmembrane region" description="Helical" evidence="2">
    <location>
        <begin position="215"/>
        <end position="241"/>
    </location>
</feature>
<feature type="transmembrane region" description="Helical" evidence="2">
    <location>
        <begin position="124"/>
        <end position="148"/>
    </location>
</feature>
<evidence type="ECO:0000313" key="5">
    <source>
        <dbReference type="Proteomes" id="UP000320216"/>
    </source>
</evidence>
<keyword evidence="2" id="KW-0812">Transmembrane</keyword>
<keyword evidence="5" id="KW-1185">Reference proteome</keyword>
<organism evidence="4 5">
    <name type="scientific">Humibacter ginsenosidimutans</name>
    <dbReference type="NCBI Taxonomy" id="2599293"/>
    <lineage>
        <taxon>Bacteria</taxon>
        <taxon>Bacillati</taxon>
        <taxon>Actinomycetota</taxon>
        <taxon>Actinomycetes</taxon>
        <taxon>Micrococcales</taxon>
        <taxon>Microbacteriaceae</taxon>
        <taxon>Humibacter</taxon>
    </lineage>
</organism>
<evidence type="ECO:0000256" key="1">
    <source>
        <dbReference type="SAM" id="MobiDB-lite"/>
    </source>
</evidence>
<reference evidence="4 5" key="1">
    <citation type="submission" date="2019-07" db="EMBL/GenBank/DDBJ databases">
        <title>Full genome sequence of Humibacter sp. WJ7-1.</title>
        <authorList>
            <person name="Im W.-T."/>
        </authorList>
    </citation>
    <scope>NUCLEOTIDE SEQUENCE [LARGE SCALE GENOMIC DNA]</scope>
    <source>
        <strain evidence="4 5">WJ7-1</strain>
    </source>
</reference>
<feature type="transmembrane region" description="Helical" evidence="2">
    <location>
        <begin position="70"/>
        <end position="91"/>
    </location>
</feature>
<dbReference type="OrthoDB" id="121140at2"/>
<dbReference type="Proteomes" id="UP000320216">
    <property type="component" value="Chromosome"/>
</dbReference>
<sequence length="341" mass="35507">MTFGTLFGTPFRVLRHNPRATVGGALIVQLITTVATVFIVGLTTVFAVLRIVTADRSSTSDASLIEAGSIAVLILATLLAVIVTMIGTALVQGLVASEVSHGALGEKLTLRGLWHATHGRRWRLIGWTALLAAGLTLAIGTVVGLAVAAAAAGSVLATVLIAVFGGLGVIVLLVWLSTKTALTPSAIVIEKTGVGAGILRSWTLTRRSFWKTFGVLALVSVVCSVASSVITVPLQLIYYIVLALISPTGTIQDGGAIGVTIGYYVISLIVGTLVGSVTSVVQSAAATTVYLDLRMRREGLDADLRRLVDERAAGRPDAHDPFATPAPAPWPQQPWGAEWSS</sequence>
<evidence type="ECO:0000259" key="3">
    <source>
        <dbReference type="Pfam" id="PF25231"/>
    </source>
</evidence>
<evidence type="ECO:0000256" key="2">
    <source>
        <dbReference type="SAM" id="Phobius"/>
    </source>
</evidence>
<proteinExistence type="predicted"/>